<keyword evidence="2" id="KW-1185">Reference proteome</keyword>
<protein>
    <submittedName>
        <fullName evidence="1">2-oxoglutarate (2OG) and Fe(II)-dependent oxygenase superfamily protein</fullName>
    </submittedName>
</protein>
<evidence type="ECO:0000313" key="1">
    <source>
        <dbReference type="EMBL" id="KAJ4724051.1"/>
    </source>
</evidence>
<dbReference type="EMBL" id="CM051395">
    <property type="protein sequence ID" value="KAJ4724051.1"/>
    <property type="molecule type" value="Genomic_DNA"/>
</dbReference>
<name>A0ACC1YKT3_MELAZ</name>
<gene>
    <name evidence="1" type="ORF">OWV82_003083</name>
</gene>
<evidence type="ECO:0000313" key="2">
    <source>
        <dbReference type="Proteomes" id="UP001164539"/>
    </source>
</evidence>
<reference evidence="1 2" key="1">
    <citation type="journal article" date="2023" name="Science">
        <title>Complex scaffold remodeling in plant triterpene biosynthesis.</title>
        <authorList>
            <person name="De La Pena R."/>
            <person name="Hodgson H."/>
            <person name="Liu J.C."/>
            <person name="Stephenson M.J."/>
            <person name="Martin A.C."/>
            <person name="Owen C."/>
            <person name="Harkess A."/>
            <person name="Leebens-Mack J."/>
            <person name="Jimenez L.E."/>
            <person name="Osbourn A."/>
            <person name="Sattely E.S."/>
        </authorList>
    </citation>
    <scope>NUCLEOTIDE SEQUENCE [LARGE SCALE GENOMIC DNA]</scope>
    <source>
        <strain evidence="2">cv. JPN11</strain>
        <tissue evidence="1">Leaf</tissue>
    </source>
</reference>
<sequence>MAPATLSFNESSDLTDFVINQGHGVKGLSEVGLKALPKQYIHPREERIDEADILPQASIPVIDMSKWDDAEVSKSICDAAENWGFFQVVNHCVPLEVLDRVKAATHRFFGLSAEEKKKYSKELSPSNNVRFGTSFNTQAEKALEWKDYLSLFYVSDDEASALWPTACKDEVLEYMKSSEVLIKQLLQVLMKGLNVREIDETKEKILMGSLRTNLNYYPICPNPELTVGVGRHSDVSTLTVLLQDDIGGLYVRANDGESWIHVPPINGSLVINIGDALQILSNGKYRSVEHCVIANGSKNRISVPIFVNPRPHEIICPLPEVLANGQKPVYKQVLYSDYVKHFFRKAHDGKKTVDFAKLSN</sequence>
<accession>A0ACC1YKT3</accession>
<dbReference type="Proteomes" id="UP001164539">
    <property type="component" value="Chromosome 2"/>
</dbReference>
<organism evidence="1 2">
    <name type="scientific">Melia azedarach</name>
    <name type="common">Chinaberry tree</name>
    <dbReference type="NCBI Taxonomy" id="155640"/>
    <lineage>
        <taxon>Eukaryota</taxon>
        <taxon>Viridiplantae</taxon>
        <taxon>Streptophyta</taxon>
        <taxon>Embryophyta</taxon>
        <taxon>Tracheophyta</taxon>
        <taxon>Spermatophyta</taxon>
        <taxon>Magnoliopsida</taxon>
        <taxon>eudicotyledons</taxon>
        <taxon>Gunneridae</taxon>
        <taxon>Pentapetalae</taxon>
        <taxon>rosids</taxon>
        <taxon>malvids</taxon>
        <taxon>Sapindales</taxon>
        <taxon>Meliaceae</taxon>
        <taxon>Melia</taxon>
    </lineage>
</organism>
<comment type="caution">
    <text evidence="1">The sequence shown here is derived from an EMBL/GenBank/DDBJ whole genome shotgun (WGS) entry which is preliminary data.</text>
</comment>
<proteinExistence type="predicted"/>